<evidence type="ECO:0000259" key="1">
    <source>
        <dbReference type="PROSITE" id="PS50041"/>
    </source>
</evidence>
<keyword evidence="3" id="KW-1185">Reference proteome</keyword>
<feature type="domain" description="C-type lectin" evidence="1">
    <location>
        <begin position="56"/>
        <end position="172"/>
    </location>
</feature>
<dbReference type="InterPro" id="IPR001304">
    <property type="entry name" value="C-type_lectin-like"/>
</dbReference>
<reference evidence="2" key="2">
    <citation type="submission" date="2025-09" db="UniProtKB">
        <authorList>
            <consortium name="Ensembl"/>
        </authorList>
    </citation>
    <scope>IDENTIFICATION</scope>
</reference>
<dbReference type="Gene3D" id="3.10.100.10">
    <property type="entry name" value="Mannose-Binding Protein A, subunit A"/>
    <property type="match status" value="1"/>
</dbReference>
<dbReference type="Proteomes" id="UP000694416">
    <property type="component" value="Unplaced"/>
</dbReference>
<accession>A0A8C9I3G2</accession>
<dbReference type="PROSITE" id="PS50041">
    <property type="entry name" value="C_TYPE_LECTIN_2"/>
    <property type="match status" value="1"/>
</dbReference>
<dbReference type="AlphaFoldDB" id="A0A8C9I3G2"/>
<dbReference type="Ensembl" id="ENSPTET00000042995.1">
    <property type="protein sequence ID" value="ENSPTEP00000031146.1"/>
    <property type="gene ID" value="ENSPTEG00000030162.1"/>
</dbReference>
<dbReference type="SUPFAM" id="SSF56436">
    <property type="entry name" value="C-type lectin-like"/>
    <property type="match status" value="1"/>
</dbReference>
<evidence type="ECO:0000313" key="3">
    <source>
        <dbReference type="Proteomes" id="UP000694416"/>
    </source>
</evidence>
<dbReference type="InterPro" id="IPR016187">
    <property type="entry name" value="CTDL_fold"/>
</dbReference>
<name>A0A8C9I3G2_9PRIM</name>
<reference evidence="2" key="1">
    <citation type="submission" date="2025-08" db="UniProtKB">
        <authorList>
            <consortium name="Ensembl"/>
        </authorList>
    </citation>
    <scope>IDENTIFICATION</scope>
</reference>
<evidence type="ECO:0000313" key="2">
    <source>
        <dbReference type="Ensembl" id="ENSPTEP00000031146.1"/>
    </source>
</evidence>
<sequence>LEPSQNPHSLDPAVTQGLAEAGGDREDVRPGLFLALEAVRLQNSSCEPCPTSWLPFGSSCYYFSVRKTTWAEVQGHCADARGGDFLSHHTSALEYWIGRKAVQHLCGPGMEDGGPESILSLDSQQHPPFNCCNHWLQGEHSECWGCEACVMILGMGLWMDPPCDEKAGRICEKRHGAEPARCSRAMPSAQRGAMHHPGSWNPLAMIFFSPSTTARTNRPGPALSSACTLGPLGLTPSLLLAKVRQLRNGAIWFSCTFLQRGEWYFLQSSLCSLGEHQ</sequence>
<dbReference type="InterPro" id="IPR016186">
    <property type="entry name" value="C-type_lectin-like/link_sf"/>
</dbReference>
<organism evidence="2 3">
    <name type="scientific">Piliocolobus tephrosceles</name>
    <name type="common">Ugandan red Colobus</name>
    <dbReference type="NCBI Taxonomy" id="591936"/>
    <lineage>
        <taxon>Eukaryota</taxon>
        <taxon>Metazoa</taxon>
        <taxon>Chordata</taxon>
        <taxon>Craniata</taxon>
        <taxon>Vertebrata</taxon>
        <taxon>Euteleostomi</taxon>
        <taxon>Mammalia</taxon>
        <taxon>Eutheria</taxon>
        <taxon>Euarchontoglires</taxon>
        <taxon>Primates</taxon>
        <taxon>Haplorrhini</taxon>
        <taxon>Catarrhini</taxon>
        <taxon>Cercopithecidae</taxon>
        <taxon>Colobinae</taxon>
        <taxon>Piliocolobus</taxon>
    </lineage>
</organism>
<proteinExistence type="predicted"/>
<protein>
    <recommendedName>
        <fullName evidence="1">C-type lectin domain-containing protein</fullName>
    </recommendedName>
</protein>